<organism evidence="7 8">
    <name type="scientific">Promicromonospora kroppenstedtii</name>
    <dbReference type="NCBI Taxonomy" id="440482"/>
    <lineage>
        <taxon>Bacteria</taxon>
        <taxon>Bacillati</taxon>
        <taxon>Actinomycetota</taxon>
        <taxon>Actinomycetes</taxon>
        <taxon>Micrococcales</taxon>
        <taxon>Promicromonosporaceae</taxon>
        <taxon>Promicromonospora</taxon>
    </lineage>
</organism>
<accession>A0ABW7XQ55</accession>
<dbReference type="PANTHER" id="PTHR43649">
    <property type="entry name" value="ARABINOSE-BINDING PROTEIN-RELATED"/>
    <property type="match status" value="1"/>
</dbReference>
<dbReference type="InterPro" id="IPR006059">
    <property type="entry name" value="SBP"/>
</dbReference>
<evidence type="ECO:0000256" key="4">
    <source>
        <dbReference type="ARBA" id="ARBA00023139"/>
    </source>
</evidence>
<dbReference type="Pfam" id="PF01547">
    <property type="entry name" value="SBP_bac_1"/>
    <property type="match status" value="1"/>
</dbReference>
<name>A0ABW7XQ55_9MICO</name>
<keyword evidence="8" id="KW-1185">Reference proteome</keyword>
<evidence type="ECO:0000256" key="3">
    <source>
        <dbReference type="ARBA" id="ARBA00023136"/>
    </source>
</evidence>
<proteinExistence type="predicted"/>
<feature type="chain" id="PRO_5045852683" evidence="6">
    <location>
        <begin position="26"/>
        <end position="450"/>
    </location>
</feature>
<evidence type="ECO:0000256" key="1">
    <source>
        <dbReference type="ARBA" id="ARBA00022475"/>
    </source>
</evidence>
<evidence type="ECO:0000313" key="7">
    <source>
        <dbReference type="EMBL" id="MFI2489662.1"/>
    </source>
</evidence>
<dbReference type="SUPFAM" id="SSF53850">
    <property type="entry name" value="Periplasmic binding protein-like II"/>
    <property type="match status" value="1"/>
</dbReference>
<evidence type="ECO:0000313" key="8">
    <source>
        <dbReference type="Proteomes" id="UP001611580"/>
    </source>
</evidence>
<keyword evidence="4" id="KW-0564">Palmitate</keyword>
<dbReference type="EMBL" id="JBIRYI010000016">
    <property type="protein sequence ID" value="MFI2489662.1"/>
    <property type="molecule type" value="Genomic_DNA"/>
</dbReference>
<sequence>MRTSARRRGVAAAAAVAVSAVGLTACSGGGGSAAEATCTNEIKQPDAAQVTVWAWYPAFESVVDNFNETHTDLQVCWTNAGQGADEYNKFQTAIEAGTGAPDVIMLEAEVLPTFTILESLVDLSEYGAAELEGDYTAGSWSDVSNGDAVYAIPVDGGPMGMLYRADIFEEYGVEVPTTWDEFATAAQDLRDAGFEGHITDFPTNGNALNYALFAQNGWEPFQYDAAKPTEVGITVDSPEAEEVLSYWKGLIDDDLVATEDAFTTDYNAALVDGTYAVYLAAAWGPGYLQGLSEADADAEWRAAPLPQWDPENPVQVNWGGSTFAVTTQSEQPEAAATVAKELFDTDEAWKLGVEEAALWPQWKPMLESDWFTGLEAPFFGGQKINEEVFLDAANGYEGFSFSPFQVYAYDQQTQALYDMVQNGTDAATALGTVQDGLVQYATEQGFTVSE</sequence>
<reference evidence="7 8" key="1">
    <citation type="submission" date="2024-10" db="EMBL/GenBank/DDBJ databases">
        <title>The Natural Products Discovery Center: Release of the First 8490 Sequenced Strains for Exploring Actinobacteria Biosynthetic Diversity.</title>
        <authorList>
            <person name="Kalkreuter E."/>
            <person name="Kautsar S.A."/>
            <person name="Yang D."/>
            <person name="Bader C.D."/>
            <person name="Teijaro C.N."/>
            <person name="Fluegel L."/>
            <person name="Davis C.M."/>
            <person name="Simpson J.R."/>
            <person name="Lauterbach L."/>
            <person name="Steele A.D."/>
            <person name="Gui C."/>
            <person name="Meng S."/>
            <person name="Li G."/>
            <person name="Viehrig K."/>
            <person name="Ye F."/>
            <person name="Su P."/>
            <person name="Kiefer A.F."/>
            <person name="Nichols A."/>
            <person name="Cepeda A.J."/>
            <person name="Yan W."/>
            <person name="Fan B."/>
            <person name="Jiang Y."/>
            <person name="Adhikari A."/>
            <person name="Zheng C.-J."/>
            <person name="Schuster L."/>
            <person name="Cowan T.M."/>
            <person name="Smanski M.J."/>
            <person name="Chevrette M.G."/>
            <person name="De Carvalho L.P.S."/>
            <person name="Shen B."/>
        </authorList>
    </citation>
    <scope>NUCLEOTIDE SEQUENCE [LARGE SCALE GENOMIC DNA]</scope>
    <source>
        <strain evidence="7 8">NPDC019481</strain>
    </source>
</reference>
<dbReference type="Proteomes" id="UP001611580">
    <property type="component" value="Unassembled WGS sequence"/>
</dbReference>
<dbReference type="RefSeq" id="WP_142032588.1">
    <property type="nucleotide sequence ID" value="NZ_JBIRYI010000016.1"/>
</dbReference>
<evidence type="ECO:0000256" key="6">
    <source>
        <dbReference type="SAM" id="SignalP"/>
    </source>
</evidence>
<protein>
    <submittedName>
        <fullName evidence="7">ABC transporter substrate-binding protein</fullName>
    </submittedName>
</protein>
<keyword evidence="2 6" id="KW-0732">Signal</keyword>
<keyword evidence="5" id="KW-0449">Lipoprotein</keyword>
<dbReference type="PANTHER" id="PTHR43649:SF33">
    <property type="entry name" value="POLYGALACTURONAN_RHAMNOGALACTURONAN-BINDING PROTEIN YTCQ"/>
    <property type="match status" value="1"/>
</dbReference>
<dbReference type="InterPro" id="IPR050490">
    <property type="entry name" value="Bact_solute-bd_prot1"/>
</dbReference>
<keyword evidence="1" id="KW-1003">Cell membrane</keyword>
<evidence type="ECO:0000256" key="5">
    <source>
        <dbReference type="ARBA" id="ARBA00023288"/>
    </source>
</evidence>
<feature type="signal peptide" evidence="6">
    <location>
        <begin position="1"/>
        <end position="25"/>
    </location>
</feature>
<dbReference type="PROSITE" id="PS51257">
    <property type="entry name" value="PROKAR_LIPOPROTEIN"/>
    <property type="match status" value="1"/>
</dbReference>
<dbReference type="Gene3D" id="3.40.190.10">
    <property type="entry name" value="Periplasmic binding protein-like II"/>
    <property type="match status" value="1"/>
</dbReference>
<comment type="caution">
    <text evidence="7">The sequence shown here is derived from an EMBL/GenBank/DDBJ whole genome shotgun (WGS) entry which is preliminary data.</text>
</comment>
<gene>
    <name evidence="7" type="ORF">ACH47X_22305</name>
</gene>
<keyword evidence="3" id="KW-0472">Membrane</keyword>
<evidence type="ECO:0000256" key="2">
    <source>
        <dbReference type="ARBA" id="ARBA00022729"/>
    </source>
</evidence>